<proteinExistence type="predicted"/>
<dbReference type="EMBL" id="BOMG01000197">
    <property type="protein sequence ID" value="GID62118.1"/>
    <property type="molecule type" value="Genomic_DNA"/>
</dbReference>
<sequence>MSMVLVGRRLSSDEVKSVTDDPAAVETLIYGDVEDDDAEMPDPQLDLDKSWHGIHYALTGTAWQVGLGAGAAVLGGAEIGEDNGYGPPRLISAEQVQSIAAGLRQLDVE</sequence>
<evidence type="ECO:0000313" key="2">
    <source>
        <dbReference type="Proteomes" id="UP000612282"/>
    </source>
</evidence>
<dbReference type="InterPro" id="IPR035944">
    <property type="entry name" value="YfbM-like_sf"/>
</dbReference>
<dbReference type="Pfam" id="PF08974">
    <property type="entry name" value="DUF1877"/>
    <property type="match status" value="1"/>
</dbReference>
<dbReference type="InterPro" id="IPR015068">
    <property type="entry name" value="DUF1877"/>
</dbReference>
<protein>
    <submittedName>
        <fullName evidence="1">Uncharacterized protein</fullName>
    </submittedName>
</protein>
<comment type="caution">
    <text evidence="1">The sequence shown here is derived from an EMBL/GenBank/DDBJ whole genome shotgun (WGS) entry which is preliminary data.</text>
</comment>
<reference evidence="1 2" key="1">
    <citation type="submission" date="2021-01" db="EMBL/GenBank/DDBJ databases">
        <title>Whole genome shotgun sequence of Actinoplanes couchii NBRC 106145.</title>
        <authorList>
            <person name="Komaki H."/>
            <person name="Tamura T."/>
        </authorList>
    </citation>
    <scope>NUCLEOTIDE SEQUENCE [LARGE SCALE GENOMIC DNA]</scope>
    <source>
        <strain evidence="1 2">NBRC 106145</strain>
    </source>
</reference>
<organism evidence="1 2">
    <name type="scientific">Actinoplanes couchii</name>
    <dbReference type="NCBI Taxonomy" id="403638"/>
    <lineage>
        <taxon>Bacteria</taxon>
        <taxon>Bacillati</taxon>
        <taxon>Actinomycetota</taxon>
        <taxon>Actinomycetes</taxon>
        <taxon>Micromonosporales</taxon>
        <taxon>Micromonosporaceae</taxon>
        <taxon>Actinoplanes</taxon>
    </lineage>
</organism>
<dbReference type="SUPFAM" id="SSF111069">
    <property type="entry name" value="Hypothetical protein yfbM"/>
    <property type="match status" value="1"/>
</dbReference>
<gene>
    <name evidence="1" type="ORF">Aco03nite_105220</name>
</gene>
<name>A0ABQ3XUG6_9ACTN</name>
<evidence type="ECO:0000313" key="1">
    <source>
        <dbReference type="EMBL" id="GID62118.1"/>
    </source>
</evidence>
<dbReference type="Gene3D" id="3.40.1760.10">
    <property type="entry name" value="YfbM-like super family"/>
    <property type="match status" value="1"/>
</dbReference>
<dbReference type="Proteomes" id="UP000612282">
    <property type="component" value="Unassembled WGS sequence"/>
</dbReference>
<keyword evidence="2" id="KW-1185">Reference proteome</keyword>
<accession>A0ABQ3XUG6</accession>